<evidence type="ECO:0000313" key="6">
    <source>
        <dbReference type="WBParaSite" id="GPUH_0000619401-mRNA-1"/>
    </source>
</evidence>
<gene>
    <name evidence="4" type="ORF">GPUH_LOCUS6186</name>
</gene>
<reference evidence="6" key="1">
    <citation type="submission" date="2016-06" db="UniProtKB">
        <authorList>
            <consortium name="WormBaseParasite"/>
        </authorList>
    </citation>
    <scope>IDENTIFICATION</scope>
</reference>
<evidence type="ECO:0000313" key="4">
    <source>
        <dbReference type="EMBL" id="VDK53744.1"/>
    </source>
</evidence>
<accession>A0A183DBU5</accession>
<protein>
    <recommendedName>
        <fullName evidence="2">Cysteine-rich DPF motif domain-containing protein 1</fullName>
    </recommendedName>
</protein>
<sequence>MLDPFRNRSKIDERRLAPVKRGMKTGKAGSKKPSILDIFVLGALCGSCGRAVCIDEFCSVFYSKTFCTTCIIKEKAHFPKEIVQVQFLVLYTVLSNVN</sequence>
<proteinExistence type="inferred from homology"/>
<evidence type="ECO:0000256" key="2">
    <source>
        <dbReference type="ARBA" id="ARBA00014801"/>
    </source>
</evidence>
<dbReference type="Proteomes" id="UP000271098">
    <property type="component" value="Unassembled WGS sequence"/>
</dbReference>
<name>A0A183DBU5_9BILA</name>
<dbReference type="EMBL" id="UYRT01014143">
    <property type="protein sequence ID" value="VDK53744.1"/>
    <property type="molecule type" value="Genomic_DNA"/>
</dbReference>
<comment type="similarity">
    <text evidence="1">Belongs to the CDPF1 family.</text>
</comment>
<evidence type="ECO:0000256" key="1">
    <source>
        <dbReference type="ARBA" id="ARBA00007917"/>
    </source>
</evidence>
<dbReference type="WBParaSite" id="GPUH_0000619401-mRNA-1">
    <property type="protein sequence ID" value="GPUH_0000619401-mRNA-1"/>
    <property type="gene ID" value="GPUH_0000619401"/>
</dbReference>
<dbReference type="AlphaFoldDB" id="A0A183DBU5"/>
<dbReference type="InterPro" id="IPR018785">
    <property type="entry name" value="CDPF1_dom"/>
</dbReference>
<evidence type="ECO:0000259" key="3">
    <source>
        <dbReference type="Pfam" id="PF10170"/>
    </source>
</evidence>
<reference evidence="4 5" key="2">
    <citation type="submission" date="2018-11" db="EMBL/GenBank/DDBJ databases">
        <authorList>
            <consortium name="Pathogen Informatics"/>
        </authorList>
    </citation>
    <scope>NUCLEOTIDE SEQUENCE [LARGE SCALE GENOMIC DNA]</scope>
</reference>
<keyword evidence="5" id="KW-1185">Reference proteome</keyword>
<dbReference type="PANTHER" id="PTHR31849:SF1">
    <property type="entry name" value="CYSTEINE-RICH DPF MOTIF DOMAIN-CONTAINING PROTEIN 1"/>
    <property type="match status" value="1"/>
</dbReference>
<feature type="domain" description="Cysteine-rich DPF motif" evidence="3">
    <location>
        <begin position="1"/>
        <end position="84"/>
    </location>
</feature>
<dbReference type="OrthoDB" id="191995at2759"/>
<evidence type="ECO:0000313" key="5">
    <source>
        <dbReference type="Proteomes" id="UP000271098"/>
    </source>
</evidence>
<dbReference type="PRINTS" id="PR01995">
    <property type="entry name" value="UPF0595"/>
</dbReference>
<dbReference type="Pfam" id="PF10170">
    <property type="entry name" value="C6_DPF"/>
    <property type="match status" value="1"/>
</dbReference>
<dbReference type="InterPro" id="IPR042426">
    <property type="entry name" value="CDPF1"/>
</dbReference>
<dbReference type="PANTHER" id="PTHR31849">
    <property type="entry name" value="CYSTEINE-RICH PDF MOTIF DOMAIN-CONTAINING PROTEIN 1"/>
    <property type="match status" value="1"/>
</dbReference>
<organism evidence="6">
    <name type="scientific">Gongylonema pulchrum</name>
    <dbReference type="NCBI Taxonomy" id="637853"/>
    <lineage>
        <taxon>Eukaryota</taxon>
        <taxon>Metazoa</taxon>
        <taxon>Ecdysozoa</taxon>
        <taxon>Nematoda</taxon>
        <taxon>Chromadorea</taxon>
        <taxon>Rhabditida</taxon>
        <taxon>Spirurina</taxon>
        <taxon>Spiruromorpha</taxon>
        <taxon>Spiruroidea</taxon>
        <taxon>Gongylonematidae</taxon>
        <taxon>Gongylonema</taxon>
    </lineage>
</organism>